<evidence type="ECO:0000313" key="3">
    <source>
        <dbReference type="Proteomes" id="UP000183868"/>
    </source>
</evidence>
<sequence length="51" mass="6001">MTLKGKVNSRLPNEYFNFHGGNQKNFRRGLSNHRAHSTQRAEKSQRAQRVF</sequence>
<dbReference type="KEGG" id="caby:Cabys_1147"/>
<accession>A0A1J1C7L2</accession>
<name>A0A1J1C7L2_CALAY</name>
<gene>
    <name evidence="2" type="ORF">Cabys_1147</name>
</gene>
<dbReference type="Proteomes" id="UP000183868">
    <property type="component" value="Chromosome"/>
</dbReference>
<reference evidence="2 3" key="1">
    <citation type="submission" date="2016-11" db="EMBL/GenBank/DDBJ databases">
        <title>Genomic analysis of Caldithrix abyssi and proposal of a novel bacterial phylum Caldithrichaeota.</title>
        <authorList>
            <person name="Kublanov I."/>
            <person name="Sigalova O."/>
            <person name="Gavrilov S."/>
            <person name="Lebedinsky A."/>
            <person name="Ivanova N."/>
            <person name="Daum C."/>
            <person name="Reddy T."/>
            <person name="Klenk H.P."/>
            <person name="Goker M."/>
            <person name="Reva O."/>
            <person name="Miroshnichenko M."/>
            <person name="Kyprides N."/>
            <person name="Woyke T."/>
            <person name="Gelfand M."/>
        </authorList>
    </citation>
    <scope>NUCLEOTIDE SEQUENCE [LARGE SCALE GENOMIC DNA]</scope>
    <source>
        <strain evidence="2 3">LF13</strain>
    </source>
</reference>
<evidence type="ECO:0000256" key="1">
    <source>
        <dbReference type="SAM" id="MobiDB-lite"/>
    </source>
</evidence>
<evidence type="ECO:0000313" key="2">
    <source>
        <dbReference type="EMBL" id="APF17896.1"/>
    </source>
</evidence>
<feature type="compositionally biased region" description="Basic residues" evidence="1">
    <location>
        <begin position="25"/>
        <end position="37"/>
    </location>
</feature>
<feature type="region of interest" description="Disordered" evidence="1">
    <location>
        <begin position="1"/>
        <end position="51"/>
    </location>
</feature>
<dbReference type="EMBL" id="CP018099">
    <property type="protein sequence ID" value="APF17896.1"/>
    <property type="molecule type" value="Genomic_DNA"/>
</dbReference>
<dbReference type="AlphaFoldDB" id="A0A1J1C7L2"/>
<protein>
    <submittedName>
        <fullName evidence="2">Uncharacterized protein</fullName>
    </submittedName>
</protein>
<proteinExistence type="predicted"/>
<organism evidence="2 3">
    <name type="scientific">Caldithrix abyssi DSM 13497</name>
    <dbReference type="NCBI Taxonomy" id="880073"/>
    <lineage>
        <taxon>Bacteria</taxon>
        <taxon>Pseudomonadati</taxon>
        <taxon>Calditrichota</taxon>
        <taxon>Calditrichia</taxon>
        <taxon>Calditrichales</taxon>
        <taxon>Calditrichaceae</taxon>
        <taxon>Caldithrix</taxon>
    </lineage>
</organism>